<gene>
    <name evidence="1" type="ORF">SK128_012801</name>
</gene>
<reference evidence="1 2" key="1">
    <citation type="submission" date="2023-11" db="EMBL/GenBank/DDBJ databases">
        <title>Halocaridina rubra genome assembly.</title>
        <authorList>
            <person name="Smith C."/>
        </authorList>
    </citation>
    <scope>NUCLEOTIDE SEQUENCE [LARGE SCALE GENOMIC DNA]</scope>
    <source>
        <strain evidence="1">EP-1</strain>
        <tissue evidence="1">Whole</tissue>
    </source>
</reference>
<dbReference type="AlphaFoldDB" id="A0AAN8XMQ2"/>
<sequence length="88" mass="10083">MLFFLQFFFSFCNKYSHRQIDMMLISTLVPLSLGGDCVNCGVSTTALRSEVEVLKRRLLDRDVAIVQLEAQMAQDRPEHFPQGQDSIE</sequence>
<dbReference type="EMBL" id="JAXCGZ010004105">
    <property type="protein sequence ID" value="KAK7082259.1"/>
    <property type="molecule type" value="Genomic_DNA"/>
</dbReference>
<dbReference type="Proteomes" id="UP001381693">
    <property type="component" value="Unassembled WGS sequence"/>
</dbReference>
<evidence type="ECO:0000313" key="1">
    <source>
        <dbReference type="EMBL" id="KAK7082259.1"/>
    </source>
</evidence>
<name>A0AAN8XMQ2_HALRR</name>
<accession>A0AAN8XMQ2</accession>
<protein>
    <submittedName>
        <fullName evidence="1">Uncharacterized protein</fullName>
    </submittedName>
</protein>
<evidence type="ECO:0000313" key="2">
    <source>
        <dbReference type="Proteomes" id="UP001381693"/>
    </source>
</evidence>
<organism evidence="1 2">
    <name type="scientific">Halocaridina rubra</name>
    <name type="common">Hawaiian red shrimp</name>
    <dbReference type="NCBI Taxonomy" id="373956"/>
    <lineage>
        <taxon>Eukaryota</taxon>
        <taxon>Metazoa</taxon>
        <taxon>Ecdysozoa</taxon>
        <taxon>Arthropoda</taxon>
        <taxon>Crustacea</taxon>
        <taxon>Multicrustacea</taxon>
        <taxon>Malacostraca</taxon>
        <taxon>Eumalacostraca</taxon>
        <taxon>Eucarida</taxon>
        <taxon>Decapoda</taxon>
        <taxon>Pleocyemata</taxon>
        <taxon>Caridea</taxon>
        <taxon>Atyoidea</taxon>
        <taxon>Atyidae</taxon>
        <taxon>Halocaridina</taxon>
    </lineage>
</organism>
<keyword evidence="2" id="KW-1185">Reference proteome</keyword>
<proteinExistence type="predicted"/>
<comment type="caution">
    <text evidence="1">The sequence shown here is derived from an EMBL/GenBank/DDBJ whole genome shotgun (WGS) entry which is preliminary data.</text>
</comment>